<evidence type="ECO:0008006" key="3">
    <source>
        <dbReference type="Google" id="ProtNLM"/>
    </source>
</evidence>
<dbReference type="AlphaFoldDB" id="A0A5C5YJC5"/>
<proteinExistence type="predicted"/>
<sequence length="225" mass="24387">MLDLANHLFHRKSSATPRVFTIYRMSPRDAAARIAELGSFVDPVDFSKVEHLHICEREIPANFADMVAGMAPETVTLNGALMTASDIAALLHFPSLRGIVAHHMDFASTLLPAIVKSSDLRSIAMSHTSITDTDVTVLANRSGLTSIHFAGTRLTDIAMTTFGTLPDLELLDVSDTHVTNDGLHQLRDLRNLFTINARGTSVTADGANGFRRLVANSLPDVEVLV</sequence>
<dbReference type="InterPro" id="IPR032675">
    <property type="entry name" value="LRR_dom_sf"/>
</dbReference>
<gene>
    <name evidence="1" type="ORF">CA85_02600</name>
</gene>
<accession>A0A5C5YJC5</accession>
<dbReference type="Proteomes" id="UP000318053">
    <property type="component" value="Unassembled WGS sequence"/>
</dbReference>
<comment type="caution">
    <text evidence="1">The sequence shown here is derived from an EMBL/GenBank/DDBJ whole genome shotgun (WGS) entry which is preliminary data.</text>
</comment>
<dbReference type="EMBL" id="SJPK01000001">
    <property type="protein sequence ID" value="TWT74972.1"/>
    <property type="molecule type" value="Genomic_DNA"/>
</dbReference>
<evidence type="ECO:0000313" key="2">
    <source>
        <dbReference type="Proteomes" id="UP000318053"/>
    </source>
</evidence>
<evidence type="ECO:0000313" key="1">
    <source>
        <dbReference type="EMBL" id="TWT74972.1"/>
    </source>
</evidence>
<dbReference type="SUPFAM" id="SSF52058">
    <property type="entry name" value="L domain-like"/>
    <property type="match status" value="1"/>
</dbReference>
<protein>
    <recommendedName>
        <fullName evidence="3">Leucine Rich repeats (2 copies)</fullName>
    </recommendedName>
</protein>
<organism evidence="1 2">
    <name type="scientific">Allorhodopirellula solitaria</name>
    <dbReference type="NCBI Taxonomy" id="2527987"/>
    <lineage>
        <taxon>Bacteria</taxon>
        <taxon>Pseudomonadati</taxon>
        <taxon>Planctomycetota</taxon>
        <taxon>Planctomycetia</taxon>
        <taxon>Pirellulales</taxon>
        <taxon>Pirellulaceae</taxon>
        <taxon>Allorhodopirellula</taxon>
    </lineage>
</organism>
<keyword evidence="2" id="KW-1185">Reference proteome</keyword>
<name>A0A5C5YJC5_9BACT</name>
<reference evidence="1 2" key="1">
    <citation type="submission" date="2019-02" db="EMBL/GenBank/DDBJ databases">
        <title>Deep-cultivation of Planctomycetes and their phenomic and genomic characterization uncovers novel biology.</title>
        <authorList>
            <person name="Wiegand S."/>
            <person name="Jogler M."/>
            <person name="Boedeker C."/>
            <person name="Pinto D."/>
            <person name="Vollmers J."/>
            <person name="Rivas-Marin E."/>
            <person name="Kohn T."/>
            <person name="Peeters S.H."/>
            <person name="Heuer A."/>
            <person name="Rast P."/>
            <person name="Oberbeckmann S."/>
            <person name="Bunk B."/>
            <person name="Jeske O."/>
            <person name="Meyerdierks A."/>
            <person name="Storesund J.E."/>
            <person name="Kallscheuer N."/>
            <person name="Luecker S."/>
            <person name="Lage O.M."/>
            <person name="Pohl T."/>
            <person name="Merkel B.J."/>
            <person name="Hornburger P."/>
            <person name="Mueller R.-W."/>
            <person name="Bruemmer F."/>
            <person name="Labrenz M."/>
            <person name="Spormann A.M."/>
            <person name="Op Den Camp H."/>
            <person name="Overmann J."/>
            <person name="Amann R."/>
            <person name="Jetten M.S.M."/>
            <person name="Mascher T."/>
            <person name="Medema M.H."/>
            <person name="Devos D.P."/>
            <person name="Kaster A.-K."/>
            <person name="Ovreas L."/>
            <person name="Rohde M."/>
            <person name="Galperin M.Y."/>
            <person name="Jogler C."/>
        </authorList>
    </citation>
    <scope>NUCLEOTIDE SEQUENCE [LARGE SCALE GENOMIC DNA]</scope>
    <source>
        <strain evidence="1 2">CA85</strain>
    </source>
</reference>
<dbReference type="Gene3D" id="3.80.10.10">
    <property type="entry name" value="Ribonuclease Inhibitor"/>
    <property type="match status" value="1"/>
</dbReference>